<keyword evidence="2" id="KW-0418">Kinase</keyword>
<proteinExistence type="predicted"/>
<dbReference type="RefSeq" id="XP_065957129.1">
    <property type="nucleotide sequence ID" value="XM_066102046.1"/>
</dbReference>
<evidence type="ECO:0000313" key="3">
    <source>
        <dbReference type="Proteomes" id="UP000595662"/>
    </source>
</evidence>
<gene>
    <name evidence="2" type="ORF">Pdw03_8722</name>
</gene>
<evidence type="ECO:0000256" key="1">
    <source>
        <dbReference type="SAM" id="MobiDB-lite"/>
    </source>
</evidence>
<dbReference type="AlphaFoldDB" id="A0A7T7BM48"/>
<feature type="region of interest" description="Disordered" evidence="1">
    <location>
        <begin position="61"/>
        <end position="88"/>
    </location>
</feature>
<dbReference type="GeneID" id="90953123"/>
<name>A0A7T7BM48_PENDI</name>
<reference evidence="2 3" key="1">
    <citation type="submission" date="2020-08" db="EMBL/GenBank/DDBJ databases">
        <title>The completed genome sequence of the pathogenic ascomycete fungus Penicillium digitatum.</title>
        <authorList>
            <person name="Wang M."/>
        </authorList>
    </citation>
    <scope>NUCLEOTIDE SEQUENCE [LARGE SCALE GENOMIC DNA]</scope>
    <source>
        <strain evidence="2 3">PdW03</strain>
    </source>
</reference>
<dbReference type="EMBL" id="CP060776">
    <property type="protein sequence ID" value="QQK44821.1"/>
    <property type="molecule type" value="Genomic_DNA"/>
</dbReference>
<keyword evidence="2" id="KW-0808">Transferase</keyword>
<organism evidence="2 3">
    <name type="scientific">Penicillium digitatum</name>
    <name type="common">Green mold</name>
    <dbReference type="NCBI Taxonomy" id="36651"/>
    <lineage>
        <taxon>Eukaryota</taxon>
        <taxon>Fungi</taxon>
        <taxon>Dikarya</taxon>
        <taxon>Ascomycota</taxon>
        <taxon>Pezizomycotina</taxon>
        <taxon>Eurotiomycetes</taxon>
        <taxon>Eurotiomycetidae</taxon>
        <taxon>Eurotiales</taxon>
        <taxon>Aspergillaceae</taxon>
        <taxon>Penicillium</taxon>
    </lineage>
</organism>
<evidence type="ECO:0000313" key="2">
    <source>
        <dbReference type="EMBL" id="QQK44821.1"/>
    </source>
</evidence>
<sequence length="208" mass="24082">MAELEGFGRRFAHDPLSSEKQLEAYERFGVEEHVHDIISELCKLPAAREEFALRDGIHFSNHKNSMSENKPMEDESEDEANELPSIRQPRPDQFCISRIDGTSTTILTTVEYKPPHKLPSATFRMGLRPMDLWKDVVRSNKVPTDQEEKLKYSATRLVCSAIVQEYHVMIQERLEYSYLTNGLTRVLLRVPRDQPSSFYYFSVILTAK</sequence>
<dbReference type="GO" id="GO:0016301">
    <property type="term" value="F:kinase activity"/>
    <property type="evidence" value="ECO:0007669"/>
    <property type="project" value="UniProtKB-KW"/>
</dbReference>
<protein>
    <submittedName>
        <fullName evidence="2">Protein kinase-like domain</fullName>
    </submittedName>
</protein>
<accession>A0A7T7BM48</accession>
<dbReference type="Proteomes" id="UP000595662">
    <property type="component" value="Chromosome 3"/>
</dbReference>